<dbReference type="Gene3D" id="3.90.190.10">
    <property type="entry name" value="Protein tyrosine phosphatase superfamily"/>
    <property type="match status" value="1"/>
</dbReference>
<dbReference type="GO" id="GO:0051896">
    <property type="term" value="P:regulation of phosphatidylinositol 3-kinase/protein kinase B signal transduction"/>
    <property type="evidence" value="ECO:0007669"/>
    <property type="project" value="TreeGrafter"/>
</dbReference>
<keyword evidence="27" id="KW-1185">Reference proteome</keyword>
<dbReference type="InterPro" id="IPR003595">
    <property type="entry name" value="Tyr_Pase_cat"/>
</dbReference>
<dbReference type="GO" id="GO:0008285">
    <property type="term" value="P:negative regulation of cell population proliferation"/>
    <property type="evidence" value="ECO:0007669"/>
    <property type="project" value="TreeGrafter"/>
</dbReference>
<dbReference type="CDD" id="cd14509">
    <property type="entry name" value="PTP_PTEN"/>
    <property type="match status" value="1"/>
</dbReference>
<proteinExistence type="inferred from homology"/>
<dbReference type="GO" id="GO:0005829">
    <property type="term" value="C:cytosol"/>
    <property type="evidence" value="ECO:0007669"/>
    <property type="project" value="TreeGrafter"/>
</dbReference>
<dbReference type="GO" id="GO:0046856">
    <property type="term" value="P:phosphatidylinositol dephosphorylation"/>
    <property type="evidence" value="ECO:0007669"/>
    <property type="project" value="TreeGrafter"/>
</dbReference>
<evidence type="ECO:0000256" key="17">
    <source>
        <dbReference type="ARBA" id="ARBA00043762"/>
    </source>
</evidence>
<feature type="domain" description="Phosphatase tensin-type" evidence="24">
    <location>
        <begin position="44"/>
        <end position="215"/>
    </location>
</feature>
<evidence type="ECO:0000256" key="15">
    <source>
        <dbReference type="ARBA" id="ARBA00043734"/>
    </source>
</evidence>
<evidence type="ECO:0000313" key="26">
    <source>
        <dbReference type="EMBL" id="KAJ7381132.1"/>
    </source>
</evidence>
<keyword evidence="9" id="KW-0904">Protein phosphatase</keyword>
<comment type="catalytic activity">
    <reaction evidence="19">
        <text>O-phospho-L-seryl-[protein] + H2O = L-seryl-[protein] + phosphate</text>
        <dbReference type="Rhea" id="RHEA:20629"/>
        <dbReference type="Rhea" id="RHEA-COMP:9863"/>
        <dbReference type="Rhea" id="RHEA-COMP:11604"/>
        <dbReference type="ChEBI" id="CHEBI:15377"/>
        <dbReference type="ChEBI" id="CHEBI:29999"/>
        <dbReference type="ChEBI" id="CHEBI:43474"/>
        <dbReference type="ChEBI" id="CHEBI:83421"/>
        <dbReference type="EC" id="3.1.3.16"/>
    </reaction>
    <physiologicalReaction direction="left-to-right" evidence="19">
        <dbReference type="Rhea" id="RHEA:20630"/>
    </physiologicalReaction>
</comment>
<dbReference type="GO" id="GO:0048870">
    <property type="term" value="P:cell motility"/>
    <property type="evidence" value="ECO:0007669"/>
    <property type="project" value="TreeGrafter"/>
</dbReference>
<feature type="compositionally biased region" description="Polar residues" evidence="22">
    <location>
        <begin position="492"/>
        <end position="522"/>
    </location>
</feature>
<evidence type="ECO:0000256" key="16">
    <source>
        <dbReference type="ARBA" id="ARBA00043760"/>
    </source>
</evidence>
<dbReference type="SMART" id="SM01326">
    <property type="entry name" value="PTEN_C2"/>
    <property type="match status" value="1"/>
</dbReference>
<evidence type="ECO:0000256" key="19">
    <source>
        <dbReference type="ARBA" id="ARBA00047986"/>
    </source>
</evidence>
<sequence length="522" mass="59682">MKVAVACNGRSPVLSSSPGSDDEIWVRLRGVDGWSKALVSKKKRRFQDDGFDLDLTYIKPNIVAMGFPSDNLEGVYRNHIEEVIRFLEAKHKDHYKVYNLCSERHYDPAKFNNRVATYPFDDHNAPPYELIEPFCDDVDAFLKEDDKNVAFIHCKAGKGRTGVMICAYLLHNGHFQESTDALKYYGDARTRNAKGVTIPSQRRYVLYYNHLLRHQLEYTRTMVLLKGFEMLSESTFQNFTCNPYYIIWQQKVKLYQSKANEGKKSNKGFAFEPGQPIPICGDIRMEFFHKERFKKERLFQFWFNTFFISEAAHTDKVYEDEPTLLTFELDTDLRYFDVDKDNLDKAHKDMKEKVYAADFKVRVTFSEVDAPPAVSSSVSLPRKPVVKSMHKKTRSMDSFDKLEDIGNAHNEEDDFSDTDDEEQWEQEATVRQTAVGQTTVRQTTVRQTTVRQTTGGQTTVGQTTEGQTTVRQITGTVQTTGGQTIVREITGGPTTVRQTTEGQATEGQATEVQTTGGQTTYV</sequence>
<dbReference type="EC" id="3.1.3.67" evidence="4"/>
<reference evidence="26" key="1">
    <citation type="submission" date="2023-01" db="EMBL/GenBank/DDBJ databases">
        <title>Genome assembly of the deep-sea coral Lophelia pertusa.</title>
        <authorList>
            <person name="Herrera S."/>
            <person name="Cordes E."/>
        </authorList>
    </citation>
    <scope>NUCLEOTIDE SEQUENCE</scope>
    <source>
        <strain evidence="26">USNM1676648</strain>
        <tissue evidence="26">Polyp</tissue>
    </source>
</reference>
<dbReference type="InterPro" id="IPR000387">
    <property type="entry name" value="Tyr_Pase_dom"/>
</dbReference>
<dbReference type="SMART" id="SM00404">
    <property type="entry name" value="PTPc_motif"/>
    <property type="match status" value="1"/>
</dbReference>
<evidence type="ECO:0000256" key="21">
    <source>
        <dbReference type="ARBA" id="ARBA00051341"/>
    </source>
</evidence>
<feature type="region of interest" description="Disordered" evidence="22">
    <location>
        <begin position="491"/>
        <end position="522"/>
    </location>
</feature>
<feature type="domain" description="Tyrosine specific protein phosphatases" evidence="23">
    <location>
        <begin position="132"/>
        <end position="203"/>
    </location>
</feature>
<evidence type="ECO:0000259" key="23">
    <source>
        <dbReference type="PROSITE" id="PS50056"/>
    </source>
</evidence>
<evidence type="ECO:0000256" key="14">
    <source>
        <dbReference type="ARBA" id="ARBA00034338"/>
    </source>
</evidence>
<evidence type="ECO:0000259" key="24">
    <source>
        <dbReference type="PROSITE" id="PS51181"/>
    </source>
</evidence>
<dbReference type="PROSITE" id="PS00383">
    <property type="entry name" value="TYR_PHOSPHATASE_1"/>
    <property type="match status" value="1"/>
</dbReference>
<evidence type="ECO:0000256" key="22">
    <source>
        <dbReference type="SAM" id="MobiDB-lite"/>
    </source>
</evidence>
<dbReference type="Pfam" id="PF10409">
    <property type="entry name" value="PTEN_C2"/>
    <property type="match status" value="1"/>
</dbReference>
<dbReference type="PROSITE" id="PS50056">
    <property type="entry name" value="TYR_PHOSPHATASE_2"/>
    <property type="match status" value="1"/>
</dbReference>
<dbReference type="PROSITE" id="PS51181">
    <property type="entry name" value="PPASE_TENSIN"/>
    <property type="match status" value="1"/>
</dbReference>
<dbReference type="InterPro" id="IPR051281">
    <property type="entry name" value="Dual-spec_lipid-protein_phosph"/>
</dbReference>
<evidence type="ECO:0000256" key="3">
    <source>
        <dbReference type="ARBA" id="ARBA00007881"/>
    </source>
</evidence>
<dbReference type="GO" id="GO:0004722">
    <property type="term" value="F:protein serine/threonine phosphatase activity"/>
    <property type="evidence" value="ECO:0007669"/>
    <property type="project" value="UniProtKB-EC"/>
</dbReference>
<evidence type="ECO:0000313" key="27">
    <source>
        <dbReference type="Proteomes" id="UP001163046"/>
    </source>
</evidence>
<evidence type="ECO:0000256" key="12">
    <source>
        <dbReference type="ARBA" id="ARBA00034256"/>
    </source>
</evidence>
<evidence type="ECO:0000256" key="6">
    <source>
        <dbReference type="ARBA" id="ARBA00013081"/>
    </source>
</evidence>
<comment type="catalytic activity">
    <reaction evidence="20">
        <text>O-phospho-L-threonyl-[protein] + H2O = L-threonyl-[protein] + phosphate</text>
        <dbReference type="Rhea" id="RHEA:47004"/>
        <dbReference type="Rhea" id="RHEA-COMP:11060"/>
        <dbReference type="Rhea" id="RHEA-COMP:11605"/>
        <dbReference type="ChEBI" id="CHEBI:15377"/>
        <dbReference type="ChEBI" id="CHEBI:30013"/>
        <dbReference type="ChEBI" id="CHEBI:43474"/>
        <dbReference type="ChEBI" id="CHEBI:61977"/>
        <dbReference type="EC" id="3.1.3.16"/>
    </reaction>
    <physiologicalReaction direction="left-to-right" evidence="20">
        <dbReference type="Rhea" id="RHEA:47005"/>
    </physiologicalReaction>
</comment>
<comment type="catalytic activity">
    <reaction evidence="15">
        <text>1D-myo-inositol 1,3,4,5-tetrakisphosphate + H2O = 1D-myo-inositol 1,4,5-trisphosphate + phosphate</text>
        <dbReference type="Rhea" id="RHEA:77155"/>
        <dbReference type="ChEBI" id="CHEBI:15377"/>
        <dbReference type="ChEBI" id="CHEBI:43474"/>
        <dbReference type="ChEBI" id="CHEBI:57895"/>
        <dbReference type="ChEBI" id="CHEBI:203600"/>
    </reaction>
    <physiologicalReaction direction="left-to-right" evidence="15">
        <dbReference type="Rhea" id="RHEA:77156"/>
    </physiologicalReaction>
</comment>
<evidence type="ECO:0000256" key="2">
    <source>
        <dbReference type="ARBA" id="ARBA00004496"/>
    </source>
</evidence>
<evidence type="ECO:0000256" key="10">
    <source>
        <dbReference type="ARBA" id="ARBA00023098"/>
    </source>
</evidence>
<dbReference type="FunFam" id="3.90.190.10:FF:000029">
    <property type="entry name" value="Phosphatidylinositol 3,4,5-trisphosphate 3-phosphatase and dual-specificity protein phosphatase PTEN"/>
    <property type="match status" value="1"/>
</dbReference>
<comment type="catalytic activity">
    <reaction evidence="12">
        <text>1,2-dihexadecanoyl-sn-glycero-3-phospho-(1D-myo-inositol-3,4,5-trisphosphate) + H2O = 1,2-dihexadecanoyl-sn-glycero-3-phospho-(1D-myo-inositol-4,5-bisphosphate) + phosphate</text>
        <dbReference type="Rhea" id="RHEA:43560"/>
        <dbReference type="ChEBI" id="CHEBI:15377"/>
        <dbReference type="ChEBI" id="CHEBI:43474"/>
        <dbReference type="ChEBI" id="CHEBI:83420"/>
        <dbReference type="ChEBI" id="CHEBI:83423"/>
    </reaction>
    <physiologicalReaction direction="left-to-right" evidence="12">
        <dbReference type="Rhea" id="RHEA:43561"/>
    </physiologicalReaction>
</comment>
<dbReference type="GO" id="GO:0005634">
    <property type="term" value="C:nucleus"/>
    <property type="evidence" value="ECO:0007669"/>
    <property type="project" value="TreeGrafter"/>
</dbReference>
<evidence type="ECO:0000256" key="1">
    <source>
        <dbReference type="ARBA" id="ARBA00004487"/>
    </source>
</evidence>
<evidence type="ECO:0000256" key="11">
    <source>
        <dbReference type="ARBA" id="ARBA00023273"/>
    </source>
</evidence>
<keyword evidence="10" id="KW-0443">Lipid metabolism</keyword>
<comment type="catalytic activity">
    <reaction evidence="16">
        <text>a 1,2-diacyl-sn-glycero-3-phospho-(1D-myo-inositol-3,4,5-trisphosphate) + H2O = a 1,2-diacyl-sn-glycero-3-phospho-(1D-myo-inositol-4,5-bisphosphate) + phosphate</text>
        <dbReference type="Rhea" id="RHEA:25017"/>
        <dbReference type="ChEBI" id="CHEBI:15377"/>
        <dbReference type="ChEBI" id="CHEBI:43474"/>
        <dbReference type="ChEBI" id="CHEBI:57836"/>
        <dbReference type="ChEBI" id="CHEBI:58456"/>
        <dbReference type="EC" id="3.1.3.67"/>
    </reaction>
    <physiologicalReaction direction="left-to-right" evidence="16">
        <dbReference type="Rhea" id="RHEA:25018"/>
    </physiologicalReaction>
</comment>
<dbReference type="SMART" id="SM01301">
    <property type="entry name" value="PTPlike_phytase"/>
    <property type="match status" value="1"/>
</dbReference>
<dbReference type="GO" id="GO:0016314">
    <property type="term" value="F:phosphatidylinositol-3,4,5-trisphosphate 3-phosphatase activity"/>
    <property type="evidence" value="ECO:0007669"/>
    <property type="project" value="UniProtKB-EC"/>
</dbReference>
<keyword evidence="11" id="KW-0966">Cell projection</keyword>
<dbReference type="GO" id="GO:0043491">
    <property type="term" value="P:phosphatidylinositol 3-kinase/protein kinase B signal transduction"/>
    <property type="evidence" value="ECO:0007669"/>
    <property type="project" value="TreeGrafter"/>
</dbReference>
<evidence type="ECO:0000256" key="20">
    <source>
        <dbReference type="ARBA" id="ARBA00048832"/>
    </source>
</evidence>
<dbReference type="GO" id="GO:0043005">
    <property type="term" value="C:neuron projection"/>
    <property type="evidence" value="ECO:0007669"/>
    <property type="project" value="UniProtKB-SubCell"/>
</dbReference>
<name>A0A9X0CZ00_9CNID</name>
<keyword evidence="8" id="KW-0378">Hydrolase</keyword>
<dbReference type="InterPro" id="IPR045101">
    <property type="entry name" value="PTP_PTEN"/>
</dbReference>
<comment type="catalytic activity">
    <reaction evidence="13">
        <text>1,2-dioctanoyl-sn-glycero-3-phospho-(1D-myo-inositol-3,4,5-trisphosphate) + H2O = 1,2-dioctanoyl-sn-glycero-3-phospho-(1D-myo-inositol-4,5-bisphosphate) + phosphate</text>
        <dbReference type="Rhea" id="RHEA:43552"/>
        <dbReference type="ChEBI" id="CHEBI:15377"/>
        <dbReference type="ChEBI" id="CHEBI:43474"/>
        <dbReference type="ChEBI" id="CHEBI:83416"/>
        <dbReference type="ChEBI" id="CHEBI:83419"/>
    </reaction>
    <physiologicalReaction direction="left-to-right" evidence="13">
        <dbReference type="Rhea" id="RHEA:43553"/>
    </physiologicalReaction>
</comment>
<accession>A0A9X0CZ00</accession>
<dbReference type="EC" id="3.1.3.16" evidence="6"/>
<evidence type="ECO:0000256" key="5">
    <source>
        <dbReference type="ARBA" id="ARBA00013064"/>
    </source>
</evidence>
<dbReference type="Proteomes" id="UP001163046">
    <property type="component" value="Unassembled WGS sequence"/>
</dbReference>
<evidence type="ECO:0000256" key="9">
    <source>
        <dbReference type="ARBA" id="ARBA00022912"/>
    </source>
</evidence>
<comment type="similarity">
    <text evidence="3">Belongs to the PTEN phosphatase protein family.</text>
</comment>
<dbReference type="InterPro" id="IPR029023">
    <property type="entry name" value="Tensin_phosphatase"/>
</dbReference>
<evidence type="ECO:0000256" key="18">
    <source>
        <dbReference type="ARBA" id="ARBA00044309"/>
    </source>
</evidence>
<dbReference type="InterPro" id="IPR035892">
    <property type="entry name" value="C2_domain_sf"/>
</dbReference>
<comment type="caution">
    <text evidence="26">The sequence shown here is derived from an EMBL/GenBank/DDBJ whole genome shotgun (WGS) entry which is preliminary data.</text>
</comment>
<dbReference type="Pfam" id="PF22785">
    <property type="entry name" value="Tc-R-P"/>
    <property type="match status" value="1"/>
</dbReference>
<evidence type="ECO:0000256" key="7">
    <source>
        <dbReference type="ARBA" id="ARBA00022490"/>
    </source>
</evidence>
<protein>
    <recommendedName>
        <fullName evidence="14">Phosphatidylinositol 3,4,5-trisphosphate 3-phosphatase and dual-specificity protein phosphatase PTEN</fullName>
        <ecNumber evidence="6">3.1.3.16</ecNumber>
        <ecNumber evidence="5">3.1.3.48</ecNumber>
        <ecNumber evidence="4">3.1.3.67</ecNumber>
    </recommendedName>
    <alternativeName>
        <fullName evidence="18">Inositol polyphosphate 3-phosphatase</fullName>
    </alternativeName>
</protein>
<dbReference type="SUPFAM" id="SSF52799">
    <property type="entry name" value="(Phosphotyrosine protein) phosphatases II"/>
    <property type="match status" value="1"/>
</dbReference>
<evidence type="ECO:0000256" key="8">
    <source>
        <dbReference type="ARBA" id="ARBA00022801"/>
    </source>
</evidence>
<dbReference type="PANTHER" id="PTHR12305:SF81">
    <property type="entry name" value="PHOSPHATIDYLINOSITOL 3,4,5-TRISPHOSPHATE 3-PHOSPHATASE AND DUAL-SPECIFICITY PROTEIN PHOSPHATASE PTEN"/>
    <property type="match status" value="1"/>
</dbReference>
<organism evidence="26 27">
    <name type="scientific">Desmophyllum pertusum</name>
    <dbReference type="NCBI Taxonomy" id="174260"/>
    <lineage>
        <taxon>Eukaryota</taxon>
        <taxon>Metazoa</taxon>
        <taxon>Cnidaria</taxon>
        <taxon>Anthozoa</taxon>
        <taxon>Hexacorallia</taxon>
        <taxon>Scleractinia</taxon>
        <taxon>Caryophylliina</taxon>
        <taxon>Caryophylliidae</taxon>
        <taxon>Desmophyllum</taxon>
    </lineage>
</organism>
<feature type="domain" description="C2 tensin-type" evidence="25">
    <location>
        <begin position="220"/>
        <end position="368"/>
    </location>
</feature>
<dbReference type="SUPFAM" id="SSF49562">
    <property type="entry name" value="C2 domain (Calcium/lipid-binding domain, CaLB)"/>
    <property type="match status" value="1"/>
</dbReference>
<dbReference type="InterPro" id="IPR016130">
    <property type="entry name" value="Tyr_Pase_AS"/>
</dbReference>
<dbReference type="GO" id="GO:0005886">
    <property type="term" value="C:plasma membrane"/>
    <property type="evidence" value="ECO:0007669"/>
    <property type="project" value="TreeGrafter"/>
</dbReference>
<dbReference type="InterPro" id="IPR014020">
    <property type="entry name" value="Tensin_C2-dom"/>
</dbReference>
<dbReference type="PANTHER" id="PTHR12305">
    <property type="entry name" value="PHOSPHATASE WITH HOMOLOGY TO TENSIN"/>
    <property type="match status" value="1"/>
</dbReference>
<dbReference type="AlphaFoldDB" id="A0A9X0CZ00"/>
<gene>
    <name evidence="26" type="ORF">OS493_004730</name>
</gene>
<dbReference type="GO" id="GO:0004725">
    <property type="term" value="F:protein tyrosine phosphatase activity"/>
    <property type="evidence" value="ECO:0007669"/>
    <property type="project" value="UniProtKB-EC"/>
</dbReference>
<dbReference type="GO" id="GO:0050793">
    <property type="term" value="P:regulation of developmental process"/>
    <property type="evidence" value="ECO:0007669"/>
    <property type="project" value="UniProtKB-ARBA"/>
</dbReference>
<comment type="catalytic activity">
    <reaction evidence="21">
        <text>O-phospho-L-tyrosyl-[protein] + H2O = L-tyrosyl-[protein] + phosphate</text>
        <dbReference type="Rhea" id="RHEA:10684"/>
        <dbReference type="Rhea" id="RHEA-COMP:10136"/>
        <dbReference type="Rhea" id="RHEA-COMP:20101"/>
        <dbReference type="ChEBI" id="CHEBI:15377"/>
        <dbReference type="ChEBI" id="CHEBI:43474"/>
        <dbReference type="ChEBI" id="CHEBI:46858"/>
        <dbReference type="ChEBI" id="CHEBI:61978"/>
        <dbReference type="EC" id="3.1.3.48"/>
    </reaction>
    <physiologicalReaction direction="left-to-right" evidence="21">
        <dbReference type="Rhea" id="RHEA:10685"/>
    </physiologicalReaction>
</comment>
<evidence type="ECO:0000259" key="25">
    <source>
        <dbReference type="PROSITE" id="PS51182"/>
    </source>
</evidence>
<comment type="catalytic activity">
    <reaction evidence="17">
        <text>1D-myo-inositol 1,3,4,5,6-pentakisphosphate + H2O = 1D-myo-inositol 1,4,5,6-tetrakisphosphate + phosphate</text>
        <dbReference type="Rhea" id="RHEA:77143"/>
        <dbReference type="ChEBI" id="CHEBI:15377"/>
        <dbReference type="ChEBI" id="CHEBI:43474"/>
        <dbReference type="ChEBI" id="CHEBI:57627"/>
        <dbReference type="ChEBI" id="CHEBI:57733"/>
    </reaction>
    <physiologicalReaction direction="left-to-right" evidence="17">
        <dbReference type="Rhea" id="RHEA:77144"/>
    </physiologicalReaction>
</comment>
<dbReference type="OrthoDB" id="16692at2759"/>
<keyword evidence="7" id="KW-0963">Cytoplasm</keyword>
<dbReference type="InterPro" id="IPR029021">
    <property type="entry name" value="Prot-tyrosine_phosphatase-like"/>
</dbReference>
<comment type="subcellular location">
    <subcellularLocation>
        <location evidence="1">Cell projection</location>
        <location evidence="1">Neuron projection</location>
    </subcellularLocation>
    <subcellularLocation>
        <location evidence="2">Cytoplasm</location>
    </subcellularLocation>
</comment>
<dbReference type="EC" id="3.1.3.48" evidence="5"/>
<evidence type="ECO:0000256" key="4">
    <source>
        <dbReference type="ARBA" id="ARBA00013015"/>
    </source>
</evidence>
<evidence type="ECO:0000256" key="13">
    <source>
        <dbReference type="ARBA" id="ARBA00034268"/>
    </source>
</evidence>
<dbReference type="Gene3D" id="2.60.40.1110">
    <property type="match status" value="1"/>
</dbReference>
<dbReference type="EMBL" id="MU826351">
    <property type="protein sequence ID" value="KAJ7381132.1"/>
    <property type="molecule type" value="Genomic_DNA"/>
</dbReference>
<dbReference type="PROSITE" id="PS51182">
    <property type="entry name" value="C2_TENSIN"/>
    <property type="match status" value="1"/>
</dbReference>